<dbReference type="EMBL" id="CM055729">
    <property type="protein sequence ID" value="KAJ8015115.1"/>
    <property type="molecule type" value="Genomic_DNA"/>
</dbReference>
<comment type="caution">
    <text evidence="1">The sequence shown here is derived from an EMBL/GenBank/DDBJ whole genome shotgun (WGS) entry which is preliminary data.</text>
</comment>
<keyword evidence="2" id="KW-1185">Reference proteome</keyword>
<protein>
    <submittedName>
        <fullName evidence="1">Uncharacterized protein</fullName>
    </submittedName>
</protein>
<organism evidence="1 2">
    <name type="scientific">Dallia pectoralis</name>
    <name type="common">Alaska blackfish</name>
    <dbReference type="NCBI Taxonomy" id="75939"/>
    <lineage>
        <taxon>Eukaryota</taxon>
        <taxon>Metazoa</taxon>
        <taxon>Chordata</taxon>
        <taxon>Craniata</taxon>
        <taxon>Vertebrata</taxon>
        <taxon>Euteleostomi</taxon>
        <taxon>Actinopterygii</taxon>
        <taxon>Neopterygii</taxon>
        <taxon>Teleostei</taxon>
        <taxon>Protacanthopterygii</taxon>
        <taxon>Esociformes</taxon>
        <taxon>Umbridae</taxon>
        <taxon>Dallia</taxon>
    </lineage>
</organism>
<dbReference type="Proteomes" id="UP001157502">
    <property type="component" value="Chromosome 2"/>
</dbReference>
<gene>
    <name evidence="1" type="ORF">DPEC_G00022800</name>
</gene>
<proteinExistence type="predicted"/>
<accession>A0ACC2HHK2</accession>
<reference evidence="1" key="1">
    <citation type="submission" date="2021-05" db="EMBL/GenBank/DDBJ databases">
        <authorList>
            <person name="Pan Q."/>
            <person name="Jouanno E."/>
            <person name="Zahm M."/>
            <person name="Klopp C."/>
            <person name="Cabau C."/>
            <person name="Louis A."/>
            <person name="Berthelot C."/>
            <person name="Parey E."/>
            <person name="Roest Crollius H."/>
            <person name="Montfort J."/>
            <person name="Robinson-Rechavi M."/>
            <person name="Bouchez O."/>
            <person name="Lampietro C."/>
            <person name="Lopez Roques C."/>
            <person name="Donnadieu C."/>
            <person name="Postlethwait J."/>
            <person name="Bobe J."/>
            <person name="Dillon D."/>
            <person name="Chandos A."/>
            <person name="von Hippel F."/>
            <person name="Guiguen Y."/>
        </authorList>
    </citation>
    <scope>NUCLEOTIDE SEQUENCE</scope>
    <source>
        <strain evidence="1">YG-Jan2019</strain>
    </source>
</reference>
<sequence length="177" mass="16643">MTTAAILGAGGTTAAILGAGGTTAAILGAGGTAGAIVDAGVTATISGAGVVATISGAGSCKSSHVLHHVLIMAVGWSSNPSGGFSVPDVGGRKGSSHGGGSGCSSRGFPPPVCSPGAVGGRSCSTRTVGVLSAVLPEHLLSSPPKTFLGRLRGALLPSSGKDRGPDVISPDSCIGGS</sequence>
<name>A0ACC2HHK2_DALPE</name>
<evidence type="ECO:0000313" key="1">
    <source>
        <dbReference type="EMBL" id="KAJ8015115.1"/>
    </source>
</evidence>
<evidence type="ECO:0000313" key="2">
    <source>
        <dbReference type="Proteomes" id="UP001157502"/>
    </source>
</evidence>